<protein>
    <submittedName>
        <fullName evidence="3">Uncharacterized protein</fullName>
    </submittedName>
</protein>
<keyword evidence="2" id="KW-0732">Signal</keyword>
<dbReference type="AlphaFoldDB" id="A0AAI9VGP6"/>
<sequence>SWSLLRSSAACCVTFCLCLLVEGDEETSRKRGDRIASLPQARRPRNAASSLVRKLALDKDGLEKRSLIDERGFRKLGERERRERVTQQVQRMSKRIGGFLVI</sequence>
<proteinExistence type="predicted"/>
<dbReference type="EMBL" id="MPDP01000063">
    <property type="protein sequence ID" value="KAK1486397.1"/>
    <property type="molecule type" value="Genomic_DNA"/>
</dbReference>
<gene>
    <name evidence="3" type="ORF">CCUS01_15168</name>
</gene>
<feature type="chain" id="PRO_5042587606" evidence="2">
    <location>
        <begin position="24"/>
        <end position="102"/>
    </location>
</feature>
<feature type="region of interest" description="Disordered" evidence="1">
    <location>
        <begin position="25"/>
        <end position="44"/>
    </location>
</feature>
<reference evidence="3" key="1">
    <citation type="submission" date="2016-11" db="EMBL/GenBank/DDBJ databases">
        <title>The genome sequence of Colletotrichum cuscutae.</title>
        <authorList>
            <person name="Baroncelli R."/>
        </authorList>
    </citation>
    <scope>NUCLEOTIDE SEQUENCE</scope>
    <source>
        <strain evidence="3">IMI 304802</strain>
    </source>
</reference>
<dbReference type="Proteomes" id="UP001239213">
    <property type="component" value="Unassembled WGS sequence"/>
</dbReference>
<evidence type="ECO:0000256" key="1">
    <source>
        <dbReference type="SAM" id="MobiDB-lite"/>
    </source>
</evidence>
<organism evidence="3 4">
    <name type="scientific">Colletotrichum cuscutae</name>
    <dbReference type="NCBI Taxonomy" id="1209917"/>
    <lineage>
        <taxon>Eukaryota</taxon>
        <taxon>Fungi</taxon>
        <taxon>Dikarya</taxon>
        <taxon>Ascomycota</taxon>
        <taxon>Pezizomycotina</taxon>
        <taxon>Sordariomycetes</taxon>
        <taxon>Hypocreomycetidae</taxon>
        <taxon>Glomerellales</taxon>
        <taxon>Glomerellaceae</taxon>
        <taxon>Colletotrichum</taxon>
        <taxon>Colletotrichum acutatum species complex</taxon>
    </lineage>
</organism>
<comment type="caution">
    <text evidence="3">The sequence shown here is derived from an EMBL/GenBank/DDBJ whole genome shotgun (WGS) entry which is preliminary data.</text>
</comment>
<evidence type="ECO:0000313" key="4">
    <source>
        <dbReference type="Proteomes" id="UP001239213"/>
    </source>
</evidence>
<accession>A0AAI9VGP6</accession>
<evidence type="ECO:0000313" key="3">
    <source>
        <dbReference type="EMBL" id="KAK1486397.1"/>
    </source>
</evidence>
<name>A0AAI9VGP6_9PEZI</name>
<feature type="signal peptide" evidence="2">
    <location>
        <begin position="1"/>
        <end position="23"/>
    </location>
</feature>
<evidence type="ECO:0000256" key="2">
    <source>
        <dbReference type="SAM" id="SignalP"/>
    </source>
</evidence>
<keyword evidence="4" id="KW-1185">Reference proteome</keyword>
<feature type="non-terminal residue" evidence="3">
    <location>
        <position position="1"/>
    </location>
</feature>